<evidence type="ECO:0000256" key="1">
    <source>
        <dbReference type="ARBA" id="ARBA00022527"/>
    </source>
</evidence>
<dbReference type="GO" id="GO:0005524">
    <property type="term" value="F:ATP binding"/>
    <property type="evidence" value="ECO:0007669"/>
    <property type="project" value="UniProtKB-UniRule"/>
</dbReference>
<protein>
    <recommendedName>
        <fullName evidence="12">Protein kinase domain-containing protein</fullName>
    </recommendedName>
</protein>
<dbReference type="Pfam" id="PF00069">
    <property type="entry name" value="Pkinase"/>
    <property type="match status" value="1"/>
</dbReference>
<accession>A0AAD1UHZ0</accession>
<feature type="domain" description="AGC-kinase C-terminal" evidence="9">
    <location>
        <begin position="294"/>
        <end position="349"/>
    </location>
</feature>
<keyword evidence="5 6" id="KW-0067">ATP-binding</keyword>
<keyword evidence="1 7" id="KW-0723">Serine/threonine-protein kinase</keyword>
<dbReference type="GO" id="GO:0005952">
    <property type="term" value="C:cAMP-dependent protein kinase complex"/>
    <property type="evidence" value="ECO:0007669"/>
    <property type="project" value="TreeGrafter"/>
</dbReference>
<keyword evidence="3 6" id="KW-0547">Nucleotide-binding</keyword>
<dbReference type="InterPro" id="IPR008271">
    <property type="entry name" value="Ser/Thr_kinase_AS"/>
</dbReference>
<evidence type="ECO:0000259" key="9">
    <source>
        <dbReference type="PROSITE" id="PS51285"/>
    </source>
</evidence>
<evidence type="ECO:0000256" key="5">
    <source>
        <dbReference type="ARBA" id="ARBA00022840"/>
    </source>
</evidence>
<evidence type="ECO:0000256" key="6">
    <source>
        <dbReference type="PROSITE-ProRule" id="PRU10141"/>
    </source>
</evidence>
<name>A0AAD1UHZ0_EUPCR</name>
<dbReference type="PROSITE" id="PS00108">
    <property type="entry name" value="PROTEIN_KINASE_ST"/>
    <property type="match status" value="1"/>
</dbReference>
<evidence type="ECO:0000313" key="11">
    <source>
        <dbReference type="Proteomes" id="UP001295684"/>
    </source>
</evidence>
<dbReference type="InterPro" id="IPR017441">
    <property type="entry name" value="Protein_kinase_ATP_BS"/>
</dbReference>
<dbReference type="GO" id="GO:0004691">
    <property type="term" value="F:cAMP-dependent protein kinase activity"/>
    <property type="evidence" value="ECO:0007669"/>
    <property type="project" value="TreeGrafter"/>
</dbReference>
<evidence type="ECO:0000256" key="2">
    <source>
        <dbReference type="ARBA" id="ARBA00022679"/>
    </source>
</evidence>
<dbReference type="Gene3D" id="3.30.200.20">
    <property type="entry name" value="Phosphorylase Kinase, domain 1"/>
    <property type="match status" value="1"/>
</dbReference>
<organism evidence="10 11">
    <name type="scientific">Euplotes crassus</name>
    <dbReference type="NCBI Taxonomy" id="5936"/>
    <lineage>
        <taxon>Eukaryota</taxon>
        <taxon>Sar</taxon>
        <taxon>Alveolata</taxon>
        <taxon>Ciliophora</taxon>
        <taxon>Intramacronucleata</taxon>
        <taxon>Spirotrichea</taxon>
        <taxon>Hypotrichia</taxon>
        <taxon>Euplotida</taxon>
        <taxon>Euplotidae</taxon>
        <taxon>Moneuplotes</taxon>
    </lineage>
</organism>
<dbReference type="PROSITE" id="PS51285">
    <property type="entry name" value="AGC_KINASE_CTER"/>
    <property type="match status" value="1"/>
</dbReference>
<dbReference type="PANTHER" id="PTHR24353:SF37">
    <property type="entry name" value="CAMP-DEPENDENT PROTEIN KINASE CATALYTIC SUBUNIT PRKX"/>
    <property type="match status" value="1"/>
</dbReference>
<dbReference type="InterPro" id="IPR000719">
    <property type="entry name" value="Prot_kinase_dom"/>
</dbReference>
<dbReference type="Proteomes" id="UP001295684">
    <property type="component" value="Unassembled WGS sequence"/>
</dbReference>
<comment type="caution">
    <text evidence="10">The sequence shown here is derived from an EMBL/GenBank/DDBJ whole genome shotgun (WGS) entry which is preliminary data.</text>
</comment>
<gene>
    <name evidence="10" type="ORF">ECRASSUSDP1_LOCUS6972</name>
</gene>
<dbReference type="PROSITE" id="PS00107">
    <property type="entry name" value="PROTEIN_KINASE_ATP"/>
    <property type="match status" value="1"/>
</dbReference>
<dbReference type="EMBL" id="CAMPGE010006775">
    <property type="protein sequence ID" value="CAI2365667.1"/>
    <property type="molecule type" value="Genomic_DNA"/>
</dbReference>
<dbReference type="SMART" id="SM00220">
    <property type="entry name" value="S_TKc"/>
    <property type="match status" value="1"/>
</dbReference>
<evidence type="ECO:0000256" key="7">
    <source>
        <dbReference type="RuleBase" id="RU000304"/>
    </source>
</evidence>
<feature type="domain" description="Protein kinase" evidence="8">
    <location>
        <begin position="37"/>
        <end position="293"/>
    </location>
</feature>
<keyword evidence="4" id="KW-0418">Kinase</keyword>
<evidence type="ECO:0000256" key="4">
    <source>
        <dbReference type="ARBA" id="ARBA00022777"/>
    </source>
</evidence>
<dbReference type="SUPFAM" id="SSF56112">
    <property type="entry name" value="Protein kinase-like (PK-like)"/>
    <property type="match status" value="1"/>
</dbReference>
<dbReference type="FunFam" id="1.10.510.10:FF:000210">
    <property type="entry name" value="Non-specific serine/threonine protein kinase"/>
    <property type="match status" value="1"/>
</dbReference>
<reference evidence="10" key="1">
    <citation type="submission" date="2023-07" db="EMBL/GenBank/DDBJ databases">
        <authorList>
            <consortium name="AG Swart"/>
            <person name="Singh M."/>
            <person name="Singh A."/>
            <person name="Seah K."/>
            <person name="Emmerich C."/>
        </authorList>
    </citation>
    <scope>NUCLEOTIDE SEQUENCE</scope>
    <source>
        <strain evidence="10">DP1</strain>
    </source>
</reference>
<dbReference type="PROSITE" id="PS50011">
    <property type="entry name" value="PROTEIN_KINASE_DOM"/>
    <property type="match status" value="1"/>
</dbReference>
<evidence type="ECO:0000259" key="8">
    <source>
        <dbReference type="PROSITE" id="PS50011"/>
    </source>
</evidence>
<dbReference type="InterPro" id="IPR011009">
    <property type="entry name" value="Kinase-like_dom_sf"/>
</dbReference>
<evidence type="ECO:0000256" key="3">
    <source>
        <dbReference type="ARBA" id="ARBA00022741"/>
    </source>
</evidence>
<dbReference type="Gene3D" id="1.10.510.10">
    <property type="entry name" value="Transferase(Phosphotransferase) domain 1"/>
    <property type="match status" value="1"/>
</dbReference>
<sequence length="349" mass="40234">MHKRPLKIDTASTHPDSLDGDLDFSPCCEKVARIEDLEIGRIIGEGGWGSVRHAIHKDTSQSYAVKTMSKLSLIQDKQCDHAKNEKEILQMVNHPFIVRFESFSQDDKCIYFVQEFIRGGEFLTYLKQNTVLDLTCTRFYAAQIVMTLHYLHSQGILYRDLKPENLLLDHTGYLKFIDFGLSKKLPKERNCFGKTKTACGTPDYMAPEVLDRTGYGLEADWWSFGIILYEMQVGVPPFTGSSQMEIFENIKYGEVSFPRGLDMEVMKLIVSLLRKDPKKRKCKAKKVMKHKFFQDFDFNSLVFKRLSPPMIPDTSASDMTTNFQVLEKSMLNKHNCPSIHPKIDIFLDW</sequence>
<evidence type="ECO:0008006" key="12">
    <source>
        <dbReference type="Google" id="ProtNLM"/>
    </source>
</evidence>
<dbReference type="AlphaFoldDB" id="A0AAD1UHZ0"/>
<dbReference type="FunFam" id="3.30.200.20:FF:000042">
    <property type="entry name" value="Aurora kinase A"/>
    <property type="match status" value="1"/>
</dbReference>
<proteinExistence type="inferred from homology"/>
<dbReference type="InterPro" id="IPR000961">
    <property type="entry name" value="AGC-kinase_C"/>
</dbReference>
<feature type="binding site" evidence="6">
    <location>
        <position position="66"/>
    </location>
    <ligand>
        <name>ATP</name>
        <dbReference type="ChEBI" id="CHEBI:30616"/>
    </ligand>
</feature>
<keyword evidence="2" id="KW-0808">Transferase</keyword>
<comment type="similarity">
    <text evidence="7">Belongs to the protein kinase superfamily.</text>
</comment>
<keyword evidence="11" id="KW-1185">Reference proteome</keyword>
<dbReference type="PANTHER" id="PTHR24353">
    <property type="entry name" value="CYCLIC NUCLEOTIDE-DEPENDENT PROTEIN KINASE"/>
    <property type="match status" value="1"/>
</dbReference>
<evidence type="ECO:0000313" key="10">
    <source>
        <dbReference type="EMBL" id="CAI2365667.1"/>
    </source>
</evidence>